<keyword evidence="2" id="KW-0175">Coiled coil</keyword>
<dbReference type="Proteomes" id="UP000006365">
    <property type="component" value="Chromosome"/>
</dbReference>
<proteinExistence type="inferred from homology"/>
<organism evidence="3 4">
    <name type="scientific">Desulfobulbus propionicus (strain ATCC 33891 / DSM 2032 / VKM B-1956 / 1pr3)</name>
    <dbReference type="NCBI Taxonomy" id="577650"/>
    <lineage>
        <taxon>Bacteria</taxon>
        <taxon>Pseudomonadati</taxon>
        <taxon>Thermodesulfobacteriota</taxon>
        <taxon>Desulfobulbia</taxon>
        <taxon>Desulfobulbales</taxon>
        <taxon>Desulfobulbaceae</taxon>
        <taxon>Desulfobulbus</taxon>
    </lineage>
</organism>
<evidence type="ECO:0000313" key="3">
    <source>
        <dbReference type="EMBL" id="ADW18414.1"/>
    </source>
</evidence>
<evidence type="ECO:0000313" key="4">
    <source>
        <dbReference type="Proteomes" id="UP000006365"/>
    </source>
</evidence>
<protein>
    <recommendedName>
        <fullName evidence="5">DUF2325 domain-containing protein</fullName>
    </recommendedName>
</protein>
<feature type="coiled-coil region" evidence="2">
    <location>
        <begin position="173"/>
        <end position="272"/>
    </location>
</feature>
<dbReference type="EMBL" id="CP002364">
    <property type="protein sequence ID" value="ADW18414.1"/>
    <property type="molecule type" value="Genomic_DNA"/>
</dbReference>
<dbReference type="AlphaFoldDB" id="A0A7U4DPT3"/>
<name>A0A7U4DPT3_DESPD</name>
<dbReference type="KEGG" id="dpr:Despr_2270"/>
<sequence length="406" mass="46035">MEATASSVRATHRKKIWHIDSCYKCALIGTCLSRNELRKLARDRLFAAEPDADDYQLHAHFIRISDQEDVQGKALHKYLEKKYRAASKKYLRVADDEAIKTLWDEDMAEGRVDSAWWAIMTHPHVSARLTAKLYGDLHMLSHERAINGHRGRTTITALRAKVDMLEEVIGSERQLFRREKRQLGEAISALRRQLAVLADNVRTQEQRDANQADQQLIADLRQHNNGLCGQIDALNEQLDTARQQFTSANDRLRELEEHNSRLEHHAAEQAREIASLEGLLFRQLSREPDPCLHCADHNTSKCPGPNLCGKTVLYVGGLHKLVPHYRQLVEQFGGRFLHHDGGKEASRNLLPKLLSTADAVLCPIDCVSHDACNCVKKMCKRYQKPFVLMRGAGLSALARGLNQIVQ</sequence>
<reference evidence="3 4" key="1">
    <citation type="journal article" date="2011" name="Stand. Genomic Sci.">
        <title>Complete genome sequence of Desulfobulbus propionicus type strain (1pr3).</title>
        <authorList>
            <person name="Pagani I."/>
            <person name="Lapidus A."/>
            <person name="Nolan M."/>
            <person name="Lucas S."/>
            <person name="Hammon N."/>
            <person name="Deshpande S."/>
            <person name="Cheng J.F."/>
            <person name="Chertkov O."/>
            <person name="Davenport K."/>
            <person name="Tapia R."/>
            <person name="Han C."/>
            <person name="Goodwin L."/>
            <person name="Pitluck S."/>
            <person name="Liolios K."/>
            <person name="Mavromatis K."/>
            <person name="Ivanova N."/>
            <person name="Mikhailova N."/>
            <person name="Pati A."/>
            <person name="Chen A."/>
            <person name="Palaniappan K."/>
            <person name="Land M."/>
            <person name="Hauser L."/>
            <person name="Chang Y.J."/>
            <person name="Jeffries C.D."/>
            <person name="Detter J.C."/>
            <person name="Brambilla E."/>
            <person name="Kannan K.P."/>
            <person name="Djao O.D."/>
            <person name="Rohde M."/>
            <person name="Pukall R."/>
            <person name="Spring S."/>
            <person name="Goker M."/>
            <person name="Sikorski J."/>
            <person name="Woyke T."/>
            <person name="Bristow J."/>
            <person name="Eisen J.A."/>
            <person name="Markowitz V."/>
            <person name="Hugenholtz P."/>
            <person name="Kyrpides N.C."/>
            <person name="Klenk H.P."/>
        </authorList>
    </citation>
    <scope>NUCLEOTIDE SEQUENCE [LARGE SCALE GENOMIC DNA]</scope>
    <source>
        <strain evidence="4">ATCC 33891 / DSM 2032 / 1pr3</strain>
    </source>
</reference>
<accession>A0A7U4DPT3</accession>
<dbReference type="InterPro" id="IPR016772">
    <property type="entry name" value="UCP020408"/>
</dbReference>
<evidence type="ECO:0000256" key="2">
    <source>
        <dbReference type="SAM" id="Coils"/>
    </source>
</evidence>
<evidence type="ECO:0000256" key="1">
    <source>
        <dbReference type="ARBA" id="ARBA00007189"/>
    </source>
</evidence>
<comment type="similarity">
    <text evidence="1">Belongs to the UPF0751 family.</text>
</comment>
<evidence type="ECO:0008006" key="5">
    <source>
        <dbReference type="Google" id="ProtNLM"/>
    </source>
</evidence>
<keyword evidence="4" id="KW-1185">Reference proteome</keyword>
<dbReference type="RefSeq" id="WP_015724952.1">
    <property type="nucleotide sequence ID" value="NC_014972.1"/>
</dbReference>
<gene>
    <name evidence="3" type="ordered locus">Despr_2270</name>
</gene>
<dbReference type="Pfam" id="PF10087">
    <property type="entry name" value="DUF2325"/>
    <property type="match status" value="1"/>
</dbReference>